<dbReference type="OMA" id="HLYCKEN"/>
<accession>A0A8S1KE43</accession>
<comment type="caution">
    <text evidence="1">The sequence shown here is derived from an EMBL/GenBank/DDBJ whole genome shotgun (WGS) entry which is preliminary data.</text>
</comment>
<proteinExistence type="predicted"/>
<evidence type="ECO:0000313" key="1">
    <source>
        <dbReference type="EMBL" id="CAD8053368.1"/>
    </source>
</evidence>
<name>A0A8S1KE43_PARPR</name>
<keyword evidence="2" id="KW-1185">Reference proteome</keyword>
<gene>
    <name evidence="1" type="ORF">PPRIM_AZ9-3.1.T0200294</name>
</gene>
<organism evidence="1 2">
    <name type="scientific">Paramecium primaurelia</name>
    <dbReference type="NCBI Taxonomy" id="5886"/>
    <lineage>
        <taxon>Eukaryota</taxon>
        <taxon>Sar</taxon>
        <taxon>Alveolata</taxon>
        <taxon>Ciliophora</taxon>
        <taxon>Intramacronucleata</taxon>
        <taxon>Oligohymenophorea</taxon>
        <taxon>Peniculida</taxon>
        <taxon>Parameciidae</taxon>
        <taxon>Paramecium</taxon>
    </lineage>
</organism>
<dbReference type="Proteomes" id="UP000688137">
    <property type="component" value="Unassembled WGS sequence"/>
</dbReference>
<sequence length="111" mass="13380">MSKQDNKKPNQMVILILSSQSVSLLMKIHQLLVVQITLSVYGMQRQDKKLNPLIKTTKIFLHNLKYHFRIAHYYQMFRHIVQYLVFVRIFNQKHQVHLYCKENLQTIRGKI</sequence>
<protein>
    <submittedName>
        <fullName evidence="1">Uncharacterized protein</fullName>
    </submittedName>
</protein>
<reference evidence="1" key="1">
    <citation type="submission" date="2021-01" db="EMBL/GenBank/DDBJ databases">
        <authorList>
            <consortium name="Genoscope - CEA"/>
            <person name="William W."/>
        </authorList>
    </citation>
    <scope>NUCLEOTIDE SEQUENCE</scope>
</reference>
<dbReference type="EMBL" id="CAJJDM010000017">
    <property type="protein sequence ID" value="CAD8053368.1"/>
    <property type="molecule type" value="Genomic_DNA"/>
</dbReference>
<dbReference type="AlphaFoldDB" id="A0A8S1KE43"/>
<evidence type="ECO:0000313" key="2">
    <source>
        <dbReference type="Proteomes" id="UP000688137"/>
    </source>
</evidence>